<dbReference type="Pfam" id="PF00561">
    <property type="entry name" value="Abhydrolase_1"/>
    <property type="match status" value="1"/>
</dbReference>
<gene>
    <name evidence="4" type="ORF">Purlil1_11032</name>
</gene>
<dbReference type="Proteomes" id="UP001287286">
    <property type="component" value="Unassembled WGS sequence"/>
</dbReference>
<evidence type="ECO:0000256" key="2">
    <source>
        <dbReference type="SAM" id="MobiDB-lite"/>
    </source>
</evidence>
<feature type="domain" description="AB hydrolase-1" evidence="3">
    <location>
        <begin position="353"/>
        <end position="593"/>
    </location>
</feature>
<evidence type="ECO:0000313" key="5">
    <source>
        <dbReference type="Proteomes" id="UP001287286"/>
    </source>
</evidence>
<accession>A0ABR0BL44</accession>
<dbReference type="InterPro" id="IPR000073">
    <property type="entry name" value="AB_hydrolase_1"/>
</dbReference>
<evidence type="ECO:0000259" key="3">
    <source>
        <dbReference type="Pfam" id="PF00561"/>
    </source>
</evidence>
<dbReference type="InterPro" id="IPR029058">
    <property type="entry name" value="AB_hydrolase_fold"/>
</dbReference>
<organism evidence="4 5">
    <name type="scientific">Purpureocillium lilacinum</name>
    <name type="common">Paecilomyces lilacinus</name>
    <dbReference type="NCBI Taxonomy" id="33203"/>
    <lineage>
        <taxon>Eukaryota</taxon>
        <taxon>Fungi</taxon>
        <taxon>Dikarya</taxon>
        <taxon>Ascomycota</taxon>
        <taxon>Pezizomycotina</taxon>
        <taxon>Sordariomycetes</taxon>
        <taxon>Hypocreomycetidae</taxon>
        <taxon>Hypocreales</taxon>
        <taxon>Ophiocordycipitaceae</taxon>
        <taxon>Purpureocillium</taxon>
    </lineage>
</organism>
<dbReference type="EMBL" id="JAWRVI010000061">
    <property type="protein sequence ID" value="KAK4083088.1"/>
    <property type="molecule type" value="Genomic_DNA"/>
</dbReference>
<feature type="region of interest" description="Disordered" evidence="2">
    <location>
        <begin position="55"/>
        <end position="76"/>
    </location>
</feature>
<dbReference type="InterPro" id="IPR050960">
    <property type="entry name" value="AB_hydrolase_4_sf"/>
</dbReference>
<dbReference type="PANTHER" id="PTHR10794:SF63">
    <property type="entry name" value="ALPHA_BETA HYDROLASE 1, ISOFORM A"/>
    <property type="match status" value="1"/>
</dbReference>
<comment type="caution">
    <text evidence="4">The sequence shown here is derived from an EMBL/GenBank/DDBJ whole genome shotgun (WGS) entry which is preliminary data.</text>
</comment>
<sequence>MVELPRCPLWRLGWTRKLPQEATRSLDVGLKCHWRLGRAPLRLHPLDRSREMMAPDAGGTEQHRCGSYPSEASASPRLSGVQPFAIAAQDGRRAPVSRQAPPRVHACTPPACQSPVPRHLPFSQGGAQWSRGAATGTRSTETNAEVGHRASVNAPTQALDCFSTPGLFTLGFARYTLLAQVPVSQFSAALCNLDALSIYLRLSFSGVFFFASEPFTRYQLTSSITIATSLKMEWFGRAKINFTHAPSPRPVRQKDGTETDLLKICESTTPPCHLNPLLFNGHLQTMWTATKPHGPQVYYRRKVFEADHKTYKGTFAVDFAVEPFEETDETLPRRTVYFTDEQFKSMPSDDSKPMLVILHGLSGGSHEVYLRHVIAPLIGEGGWEVCVVNSRGCARSKISSGVLYNARATWDVRQTINWLHEKFPNRPLFGMGFSLGANMLTNYCGEEGANCLLKAAVVVSNPFNLEISSKMLQNNFVGREIYLRVMGTAMKQLISGHKTEIETFTDLDLAAVEKVTYLHEFDREVQCPTWGYPTEYAYYRDASSTDAVLGIRIPFIALNATDDPIAVNEALPYEEFRQNPSTILITTSLGGHLCWFENGGSRWHPRPIGNFLNHMAFNVDLDSVKPLQDARTTDKASRGADYDPMRRKLAIVQD</sequence>
<proteinExistence type="inferred from homology"/>
<protein>
    <recommendedName>
        <fullName evidence="3">AB hydrolase-1 domain-containing protein</fullName>
    </recommendedName>
</protein>
<keyword evidence="5" id="KW-1185">Reference proteome</keyword>
<evidence type="ECO:0000313" key="4">
    <source>
        <dbReference type="EMBL" id="KAK4083088.1"/>
    </source>
</evidence>
<dbReference type="Gene3D" id="3.40.50.1820">
    <property type="entry name" value="alpha/beta hydrolase"/>
    <property type="match status" value="1"/>
</dbReference>
<name>A0ABR0BL44_PURLI</name>
<comment type="similarity">
    <text evidence="1">Belongs to the AB hydrolase superfamily. AB hydrolase 4 family.</text>
</comment>
<reference evidence="4 5" key="1">
    <citation type="journal article" date="2024" name="Microbiol. Resour. Announc.">
        <title>Genome annotations for the ascomycete fungi Trichoderma harzianum, Trichoderma aggressivum, and Purpureocillium lilacinum.</title>
        <authorList>
            <person name="Beijen E.P.W."/>
            <person name="Ohm R.A."/>
        </authorList>
    </citation>
    <scope>NUCLEOTIDE SEQUENCE [LARGE SCALE GENOMIC DNA]</scope>
    <source>
        <strain evidence="4 5">CBS 150709</strain>
    </source>
</reference>
<evidence type="ECO:0000256" key="1">
    <source>
        <dbReference type="ARBA" id="ARBA00010884"/>
    </source>
</evidence>
<dbReference type="SUPFAM" id="SSF53474">
    <property type="entry name" value="alpha/beta-Hydrolases"/>
    <property type="match status" value="1"/>
</dbReference>
<dbReference type="PANTHER" id="PTHR10794">
    <property type="entry name" value="ABHYDROLASE DOMAIN-CONTAINING PROTEIN"/>
    <property type="match status" value="1"/>
</dbReference>